<keyword evidence="4" id="KW-0539">Nucleus</keyword>
<evidence type="ECO:0000256" key="3">
    <source>
        <dbReference type="ARBA" id="ARBA00023163"/>
    </source>
</evidence>
<dbReference type="PANTHER" id="PTHR31744:SF66">
    <property type="entry name" value="NAC020_2B.2"/>
    <property type="match status" value="1"/>
</dbReference>
<dbReference type="SUPFAM" id="SSF101941">
    <property type="entry name" value="NAC domain"/>
    <property type="match status" value="2"/>
</dbReference>
<evidence type="ECO:0000256" key="2">
    <source>
        <dbReference type="ARBA" id="ARBA00023125"/>
    </source>
</evidence>
<dbReference type="InterPro" id="IPR036093">
    <property type="entry name" value="NAC_dom_sf"/>
</dbReference>
<evidence type="ECO:0000256" key="1">
    <source>
        <dbReference type="ARBA" id="ARBA00023015"/>
    </source>
</evidence>
<keyword evidence="1" id="KW-0805">Transcription regulation</keyword>
<evidence type="ECO:0000313" key="7">
    <source>
        <dbReference type="Proteomes" id="UP000280104"/>
    </source>
</evidence>
<dbReference type="GO" id="GO:0003677">
    <property type="term" value="F:DNA binding"/>
    <property type="evidence" value="ECO:0007669"/>
    <property type="project" value="UniProtKB-KW"/>
</dbReference>
<protein>
    <recommendedName>
        <fullName evidence="5">NAC domain-containing protein</fullName>
    </recommendedName>
</protein>
<name>A0A7H4LCF0_WHEAT</name>
<accession>A0A7H4LCF0</accession>
<dbReference type="GO" id="GO:0006355">
    <property type="term" value="P:regulation of DNA-templated transcription"/>
    <property type="evidence" value="ECO:0007669"/>
    <property type="project" value="InterPro"/>
</dbReference>
<dbReference type="AlphaFoldDB" id="A0A7H4LCF0"/>
<dbReference type="EMBL" id="LS480641">
    <property type="protein sequence ID" value="SPT16288.1"/>
    <property type="molecule type" value="Genomic_DNA"/>
</dbReference>
<gene>
    <name evidence="6" type="ORF">CAMPLR22A2D_LOCUS883</name>
</gene>
<keyword evidence="2" id="KW-0238">DNA-binding</keyword>
<keyword evidence="3" id="KW-0804">Transcription</keyword>
<reference evidence="6 7" key="1">
    <citation type="submission" date="2018-05" db="EMBL/GenBank/DDBJ databases">
        <authorList>
            <person name="Thind KAUR A."/>
        </authorList>
    </citation>
    <scope>NUCLEOTIDE SEQUENCE [LARGE SCALE GENOMIC DNA]</scope>
</reference>
<dbReference type="PANTHER" id="PTHR31744">
    <property type="entry name" value="PROTEIN CUP-SHAPED COTYLEDON 2-RELATED"/>
    <property type="match status" value="1"/>
</dbReference>
<sequence length="455" mass="50904">MSDVTAVMDLEVGEPQLALPPGFRFHPTDEEVVTHYLTRKVLRESFSCQVIADVDLNKTEPWDLPGEYYYSLLDRSVRLIRFAARSWPADRFAGKAKMGEKEWFFFVHKGRKYPTGTRTNRATEKGYWKATGKDKEIFRGKGRDAVLVGMKKTLVFYTGRAPSGGKTPWVMHEYRLEGELPHRLPRTAKVRLARFDCPRLRVDRSNRRSIRRCCWPGPRAHMSRSRFASCFLFFSCSFLNLPFACVQDDWAVCRVINKDLAARNALQMAPAAGGGMEDPLAFLHDLLNNDDLLNNADLLDNASLLDNADLPMLMDSPSGADDFAGASSSTSSAALPLEPDTEHLTVKTEPSPQQQQQMLSPDYFMPATANGYLGGDGYSPYQAMGDQQAAIRRYCRPKAEVASSSALLSPSLGLDTAALAGADTSFLMPSSRSYLDLEELFRGEPLMDYSDMWKI</sequence>
<evidence type="ECO:0000256" key="4">
    <source>
        <dbReference type="ARBA" id="ARBA00023242"/>
    </source>
</evidence>
<dbReference type="PROSITE" id="PS51005">
    <property type="entry name" value="NAC"/>
    <property type="match status" value="1"/>
</dbReference>
<feature type="domain" description="NAC" evidence="5">
    <location>
        <begin position="19"/>
        <end position="258"/>
    </location>
</feature>
<evidence type="ECO:0000313" key="6">
    <source>
        <dbReference type="EMBL" id="SPT16288.1"/>
    </source>
</evidence>
<organism evidence="6 7">
    <name type="scientific">Triticum aestivum</name>
    <name type="common">Wheat</name>
    <dbReference type="NCBI Taxonomy" id="4565"/>
    <lineage>
        <taxon>Eukaryota</taxon>
        <taxon>Viridiplantae</taxon>
        <taxon>Streptophyta</taxon>
        <taxon>Embryophyta</taxon>
        <taxon>Tracheophyta</taxon>
        <taxon>Spermatophyta</taxon>
        <taxon>Magnoliopsida</taxon>
        <taxon>Liliopsida</taxon>
        <taxon>Poales</taxon>
        <taxon>Poaceae</taxon>
        <taxon>BOP clade</taxon>
        <taxon>Pooideae</taxon>
        <taxon>Triticodae</taxon>
        <taxon>Triticeae</taxon>
        <taxon>Triticinae</taxon>
        <taxon>Triticum</taxon>
    </lineage>
</organism>
<dbReference type="InterPro" id="IPR003441">
    <property type="entry name" value="NAC-dom"/>
</dbReference>
<dbReference type="Proteomes" id="UP000280104">
    <property type="component" value="Chromosome II"/>
</dbReference>
<dbReference type="Pfam" id="PF02365">
    <property type="entry name" value="NAM"/>
    <property type="match status" value="2"/>
</dbReference>
<dbReference type="Gene3D" id="2.170.150.80">
    <property type="entry name" value="NAC domain"/>
    <property type="match status" value="1"/>
</dbReference>
<evidence type="ECO:0000259" key="5">
    <source>
        <dbReference type="PROSITE" id="PS51005"/>
    </source>
</evidence>
<proteinExistence type="predicted"/>